<comment type="catalytic activity">
    <reaction evidence="1">
        <text>ATP + protein L-histidine = ADP + protein N-phospho-L-histidine.</text>
        <dbReference type="EC" id="2.7.13.3"/>
    </reaction>
</comment>
<dbReference type="PROSITE" id="PS50113">
    <property type="entry name" value="PAC"/>
    <property type="match status" value="2"/>
</dbReference>
<name>A0ABS1D3A8_9PROT</name>
<dbReference type="Proteomes" id="UP000697995">
    <property type="component" value="Unassembled WGS sequence"/>
</dbReference>
<dbReference type="InterPro" id="IPR005467">
    <property type="entry name" value="His_kinase_dom"/>
</dbReference>
<dbReference type="InterPro" id="IPR013656">
    <property type="entry name" value="PAS_4"/>
</dbReference>
<keyword evidence="3 4" id="KW-0597">Phosphoprotein</keyword>
<evidence type="ECO:0000256" key="2">
    <source>
        <dbReference type="ARBA" id="ARBA00012438"/>
    </source>
</evidence>
<dbReference type="InterPro" id="IPR001610">
    <property type="entry name" value="PAC"/>
</dbReference>
<feature type="coiled-coil region" evidence="5">
    <location>
        <begin position="791"/>
        <end position="841"/>
    </location>
</feature>
<keyword evidence="5" id="KW-0175">Coiled coil</keyword>
<dbReference type="Gene3D" id="3.30.450.20">
    <property type="entry name" value="PAS domain"/>
    <property type="match status" value="4"/>
</dbReference>
<evidence type="ECO:0000313" key="12">
    <source>
        <dbReference type="EMBL" id="MBK1660925.1"/>
    </source>
</evidence>
<dbReference type="EMBL" id="NRSG01000228">
    <property type="protein sequence ID" value="MBK1660925.1"/>
    <property type="molecule type" value="Genomic_DNA"/>
</dbReference>
<evidence type="ECO:0000259" key="9">
    <source>
        <dbReference type="PROSITE" id="PS50110"/>
    </source>
</evidence>
<dbReference type="Pfam" id="PF00072">
    <property type="entry name" value="Response_reg"/>
    <property type="match status" value="1"/>
</dbReference>
<dbReference type="Gene3D" id="3.30.565.10">
    <property type="entry name" value="Histidine kinase-like ATPase, C-terminal domain"/>
    <property type="match status" value="1"/>
</dbReference>
<dbReference type="InterPro" id="IPR003661">
    <property type="entry name" value="HisK_dim/P_dom"/>
</dbReference>
<feature type="domain" description="Histidine kinase" evidence="8">
    <location>
        <begin position="850"/>
        <end position="1072"/>
    </location>
</feature>
<dbReference type="NCBIfam" id="TIGR00229">
    <property type="entry name" value="sensory_box"/>
    <property type="match status" value="3"/>
</dbReference>
<dbReference type="InterPro" id="IPR004358">
    <property type="entry name" value="Sig_transdc_His_kin-like_C"/>
</dbReference>
<evidence type="ECO:0000259" key="11">
    <source>
        <dbReference type="PROSITE" id="PS50113"/>
    </source>
</evidence>
<feature type="modified residue" description="4-aspartylphosphate" evidence="4">
    <location>
        <position position="1144"/>
    </location>
</feature>
<dbReference type="Gene3D" id="3.40.50.2300">
    <property type="match status" value="1"/>
</dbReference>
<evidence type="ECO:0000259" key="10">
    <source>
        <dbReference type="PROSITE" id="PS50112"/>
    </source>
</evidence>
<dbReference type="SUPFAM" id="SSF55785">
    <property type="entry name" value="PYP-like sensor domain (PAS domain)"/>
    <property type="match status" value="3"/>
</dbReference>
<dbReference type="InterPro" id="IPR011006">
    <property type="entry name" value="CheY-like_superfamily"/>
</dbReference>
<evidence type="ECO:0000256" key="6">
    <source>
        <dbReference type="SAM" id="MobiDB-lite"/>
    </source>
</evidence>
<proteinExistence type="predicted"/>
<dbReference type="PROSITE" id="PS50112">
    <property type="entry name" value="PAS"/>
    <property type="match status" value="1"/>
</dbReference>
<dbReference type="SMART" id="SM00448">
    <property type="entry name" value="REC"/>
    <property type="match status" value="1"/>
</dbReference>
<feature type="domain" description="PAC" evidence="11">
    <location>
        <begin position="743"/>
        <end position="798"/>
    </location>
</feature>
<dbReference type="PANTHER" id="PTHR43065">
    <property type="entry name" value="SENSOR HISTIDINE KINASE"/>
    <property type="match status" value="1"/>
</dbReference>
<protein>
    <recommendedName>
        <fullName evidence="2">histidine kinase</fullName>
        <ecNumber evidence="2">2.7.13.3</ecNumber>
    </recommendedName>
</protein>
<keyword evidence="7" id="KW-1133">Transmembrane helix</keyword>
<dbReference type="InterPro" id="IPR036097">
    <property type="entry name" value="HisK_dim/P_sf"/>
</dbReference>
<keyword evidence="7" id="KW-0472">Membrane</keyword>
<dbReference type="CDD" id="cd18773">
    <property type="entry name" value="PDC1_HK_sensor"/>
    <property type="match status" value="1"/>
</dbReference>
<dbReference type="Pfam" id="PF00512">
    <property type="entry name" value="HisKA"/>
    <property type="match status" value="1"/>
</dbReference>
<evidence type="ECO:0000256" key="4">
    <source>
        <dbReference type="PROSITE-ProRule" id="PRU00169"/>
    </source>
</evidence>
<dbReference type="PANTHER" id="PTHR43065:SF42">
    <property type="entry name" value="TWO-COMPONENT SENSOR PPRA"/>
    <property type="match status" value="1"/>
</dbReference>
<keyword evidence="13" id="KW-1185">Reference proteome</keyword>
<feature type="domain" description="PAC" evidence="11">
    <location>
        <begin position="613"/>
        <end position="667"/>
    </location>
</feature>
<accession>A0ABS1D3A8</accession>
<organism evidence="12 13">
    <name type="scientific">Paracraurococcus ruber</name>
    <dbReference type="NCBI Taxonomy" id="77675"/>
    <lineage>
        <taxon>Bacteria</taxon>
        <taxon>Pseudomonadati</taxon>
        <taxon>Pseudomonadota</taxon>
        <taxon>Alphaproteobacteria</taxon>
        <taxon>Acetobacterales</taxon>
        <taxon>Roseomonadaceae</taxon>
        <taxon>Paracraurococcus</taxon>
    </lineage>
</organism>
<feature type="compositionally biased region" description="Low complexity" evidence="6">
    <location>
        <begin position="50"/>
        <end position="59"/>
    </location>
</feature>
<evidence type="ECO:0000259" key="8">
    <source>
        <dbReference type="PROSITE" id="PS50109"/>
    </source>
</evidence>
<dbReference type="Pfam" id="PF08447">
    <property type="entry name" value="PAS_3"/>
    <property type="match status" value="1"/>
</dbReference>
<dbReference type="InterPro" id="IPR013655">
    <property type="entry name" value="PAS_fold_3"/>
</dbReference>
<dbReference type="SMART" id="SM00091">
    <property type="entry name" value="PAS"/>
    <property type="match status" value="3"/>
</dbReference>
<evidence type="ECO:0000256" key="5">
    <source>
        <dbReference type="SAM" id="Coils"/>
    </source>
</evidence>
<evidence type="ECO:0000256" key="3">
    <source>
        <dbReference type="ARBA" id="ARBA00022553"/>
    </source>
</evidence>
<dbReference type="SMART" id="SM00387">
    <property type="entry name" value="HATPase_c"/>
    <property type="match status" value="1"/>
</dbReference>
<dbReference type="PROSITE" id="PS50109">
    <property type="entry name" value="HIS_KIN"/>
    <property type="match status" value="1"/>
</dbReference>
<dbReference type="SUPFAM" id="SSF47384">
    <property type="entry name" value="Homodimeric domain of signal transducing histidine kinase"/>
    <property type="match status" value="1"/>
</dbReference>
<evidence type="ECO:0000256" key="1">
    <source>
        <dbReference type="ARBA" id="ARBA00000085"/>
    </source>
</evidence>
<dbReference type="CDD" id="cd00082">
    <property type="entry name" value="HisKA"/>
    <property type="match status" value="1"/>
</dbReference>
<evidence type="ECO:0000256" key="7">
    <source>
        <dbReference type="SAM" id="Phobius"/>
    </source>
</evidence>
<feature type="domain" description="PAS" evidence="10">
    <location>
        <begin position="417"/>
        <end position="489"/>
    </location>
</feature>
<dbReference type="InterPro" id="IPR001789">
    <property type="entry name" value="Sig_transdc_resp-reg_receiver"/>
</dbReference>
<dbReference type="SMART" id="SM00086">
    <property type="entry name" value="PAC"/>
    <property type="match status" value="3"/>
</dbReference>
<dbReference type="EC" id="2.7.13.3" evidence="2"/>
<dbReference type="InterPro" id="IPR000014">
    <property type="entry name" value="PAS"/>
</dbReference>
<feature type="transmembrane region" description="Helical" evidence="7">
    <location>
        <begin position="346"/>
        <end position="368"/>
    </location>
</feature>
<comment type="caution">
    <text evidence="12">The sequence shown here is derived from an EMBL/GenBank/DDBJ whole genome shotgun (WGS) entry which is preliminary data.</text>
</comment>
<dbReference type="CDD" id="cd00130">
    <property type="entry name" value="PAS"/>
    <property type="match status" value="2"/>
</dbReference>
<feature type="transmembrane region" description="Helical" evidence="7">
    <location>
        <begin position="67"/>
        <end position="88"/>
    </location>
</feature>
<gene>
    <name evidence="12" type="ORF">CKO45_22160</name>
</gene>
<dbReference type="Gene3D" id="2.10.70.100">
    <property type="match status" value="1"/>
</dbReference>
<dbReference type="InterPro" id="IPR000700">
    <property type="entry name" value="PAS-assoc_C"/>
</dbReference>
<feature type="region of interest" description="Disordered" evidence="6">
    <location>
        <begin position="23"/>
        <end position="59"/>
    </location>
</feature>
<dbReference type="InterPro" id="IPR036890">
    <property type="entry name" value="HATPase_C_sf"/>
</dbReference>
<dbReference type="Gene3D" id="1.10.287.130">
    <property type="match status" value="1"/>
</dbReference>
<feature type="compositionally biased region" description="Polar residues" evidence="6">
    <location>
        <begin position="28"/>
        <end position="49"/>
    </location>
</feature>
<dbReference type="InterPro" id="IPR035965">
    <property type="entry name" value="PAS-like_dom_sf"/>
</dbReference>
<dbReference type="Pfam" id="PF13426">
    <property type="entry name" value="PAS_9"/>
    <property type="match status" value="1"/>
</dbReference>
<evidence type="ECO:0000313" key="13">
    <source>
        <dbReference type="Proteomes" id="UP000697995"/>
    </source>
</evidence>
<dbReference type="Pfam" id="PF02518">
    <property type="entry name" value="HATPase_c"/>
    <property type="match status" value="1"/>
</dbReference>
<reference evidence="12 13" key="1">
    <citation type="journal article" date="2020" name="Microorganisms">
        <title>Osmotic Adaptation and Compatible Solute Biosynthesis of Phototrophic Bacteria as Revealed from Genome Analyses.</title>
        <authorList>
            <person name="Imhoff J.F."/>
            <person name="Rahn T."/>
            <person name="Kunzel S."/>
            <person name="Keller A."/>
            <person name="Neulinger S.C."/>
        </authorList>
    </citation>
    <scope>NUCLEOTIDE SEQUENCE [LARGE SCALE GENOMIC DNA]</scope>
    <source>
        <strain evidence="12 13">DSM 15382</strain>
    </source>
</reference>
<dbReference type="PROSITE" id="PS50110">
    <property type="entry name" value="RESPONSE_REGULATORY"/>
    <property type="match status" value="1"/>
</dbReference>
<feature type="domain" description="Response regulatory" evidence="9">
    <location>
        <begin position="1094"/>
        <end position="1203"/>
    </location>
</feature>
<dbReference type="SUPFAM" id="SSF52172">
    <property type="entry name" value="CheY-like"/>
    <property type="match status" value="1"/>
</dbReference>
<dbReference type="PRINTS" id="PR00344">
    <property type="entry name" value="BCTRLSENSOR"/>
</dbReference>
<sequence>MANARSFPGTELQLKRTLDMPFRHGSELTPTVPQAQSGAATSDVPKSSTASALPRPSRRAPSLPRRLLLLVGAIALPLMAIGAGTLWLNYRGDRARAEAQLLEQARGLARLVDSQFEQAEVVARTLAASPTLARGDLEAFKGELRAARDALSAGVPPGTPPAMLSLLDTEGARLLDTRASDGNGNGLQGLPHALAAAETGLPQVSNLFIGRVTRLPIVAVAVPVFARDDSDTPRVTGAISIALPRTRLLGLVNEAGLPPGSAASVLDRRGTVVARSLRDAETVGKLPMPAVLAAVMERGEGFAPRGTPTLEAVPSTIAFARAPASGYVVKLDIPEAVFVAPLRAALWHNAAVGLAVLGLGLAMAILVARHVVGALRRVPRLATAAAAVAERPAPAGLAEADELAAAIASALIERERATAQTRALFESSPVGVVISDTDGRVHQANDAFLGIVGRTRAELESGAIRWDEITPEEWLARDETAIAEAVARGRCTPYEKEYRRPDGTRVPVLLSFSFIDRAAGTAATFVVDLTQARDAEAARHASEEFAQSILNATSDCVVVLDAEGRVAFMNEPGRCQKELDDVAQAIGCPVEALWPEESRPKVRAALALARSGQVAQYTAFGPTAKGTPRWWDVTVSALPGAAGQPGRLLSVARDVTAARQAAEALRKSEERLRLAQDAGGIGAWEADLVTGTRHWSDSTYRLWGIDPGATITPEYLLCLVHEDDRALMREAVARAKRPEGPFAEVEFRIHRPADGALRWINSRSEAVACDPESGLPVRQVGVMRDITSAKLAEATLARANANLEARVAERTRDLQEAAEELRAEMRRREETQMALAQAQKLEALGQLTGSVAHDFNNVLAAVMGSLRLITRRAADEQVLSLARSGERAAERAATLIRQLMAFARREDLEPVVVSPARVLEEVDQMLRRAVGTGITLTLRAAPDTRHVLTDPHRLEVALLNLAANARDAMDGAGTIQVEARNAVAGSGEERPEELDPALDYVVVAVRDSGPGMPPEVMARAAEPFFTTKPRGQGTGLGLAMVHGFARQSGGALRLTSVPGSGTSAEIWLPRAARDATAPATVEAEPDPALHGAATILVVDDDDQVRLVMATQLRDLGYDVVEASGMASAMALAAATPHFDLVLTDVTMPGGRGPDLALRLRATHPGTPIIFVSGYSDPGALTGEVVMAKPFTAAELSRRVLAALGRLPISA</sequence>
<dbReference type="InterPro" id="IPR003594">
    <property type="entry name" value="HATPase_dom"/>
</dbReference>
<dbReference type="Pfam" id="PF08448">
    <property type="entry name" value="PAS_4"/>
    <property type="match status" value="1"/>
</dbReference>
<dbReference type="SMART" id="SM00388">
    <property type="entry name" value="HisKA"/>
    <property type="match status" value="1"/>
</dbReference>
<keyword evidence="7" id="KW-0812">Transmembrane</keyword>
<dbReference type="SUPFAM" id="SSF55874">
    <property type="entry name" value="ATPase domain of HSP90 chaperone/DNA topoisomerase II/histidine kinase"/>
    <property type="match status" value="1"/>
</dbReference>